<gene>
    <name evidence="2" type="primary">LOC101856920</name>
</gene>
<dbReference type="RefSeq" id="XP_005106972.1">
    <property type="nucleotide sequence ID" value="XM_005106915.2"/>
</dbReference>
<proteinExistence type="predicted"/>
<protein>
    <submittedName>
        <fullName evidence="2">Uncharacterized protein LOC101856920</fullName>
    </submittedName>
</protein>
<dbReference type="Proteomes" id="UP000694888">
    <property type="component" value="Unplaced"/>
</dbReference>
<dbReference type="GeneID" id="101856920"/>
<reference evidence="2" key="1">
    <citation type="submission" date="2025-08" db="UniProtKB">
        <authorList>
            <consortium name="RefSeq"/>
        </authorList>
    </citation>
    <scope>IDENTIFICATION</scope>
</reference>
<keyword evidence="1" id="KW-1185">Reference proteome</keyword>
<evidence type="ECO:0000313" key="2">
    <source>
        <dbReference type="RefSeq" id="XP_005106972.1"/>
    </source>
</evidence>
<sequence length="226" mass="25927">MNSHAPHHQSAGSGRRPHDCRIAMKFHPVDVTKIPVCPASKQSSTKPPFCGCPNDLETKCWKCCMPGVIETRLLRQPVECVKPRCNYSIPSIPCYDPPRHVADRCDPLCFEWTVDEPGPNDSYGLNGLNWYDWQMERRFSNTPLLESKTFGYKPAHPGFNIKPPLANTPIYVCTRPIECYARSENPCKTSPFATDINYFRDWRCCEMKPPQPWKPPYAHWATRVDV</sequence>
<name>A0ABM0K259_APLCA</name>
<accession>A0ABM0K259</accession>
<organism evidence="1 2">
    <name type="scientific">Aplysia californica</name>
    <name type="common">California sea hare</name>
    <dbReference type="NCBI Taxonomy" id="6500"/>
    <lineage>
        <taxon>Eukaryota</taxon>
        <taxon>Metazoa</taxon>
        <taxon>Spiralia</taxon>
        <taxon>Lophotrochozoa</taxon>
        <taxon>Mollusca</taxon>
        <taxon>Gastropoda</taxon>
        <taxon>Heterobranchia</taxon>
        <taxon>Euthyneura</taxon>
        <taxon>Tectipleura</taxon>
        <taxon>Aplysiida</taxon>
        <taxon>Aplysioidea</taxon>
        <taxon>Aplysiidae</taxon>
        <taxon>Aplysia</taxon>
    </lineage>
</organism>
<evidence type="ECO:0000313" key="1">
    <source>
        <dbReference type="Proteomes" id="UP000694888"/>
    </source>
</evidence>